<feature type="transmembrane region" description="Helical" evidence="1">
    <location>
        <begin position="589"/>
        <end position="608"/>
    </location>
</feature>
<dbReference type="GO" id="GO:0042910">
    <property type="term" value="F:xenobiotic transmembrane transporter activity"/>
    <property type="evidence" value="ECO:0007669"/>
    <property type="project" value="TreeGrafter"/>
</dbReference>
<dbReference type="PANTHER" id="PTHR32063">
    <property type="match status" value="1"/>
</dbReference>
<dbReference type="SUPFAM" id="SSF82693">
    <property type="entry name" value="Multidrug efflux transporter AcrB pore domain, PN1, PN2, PC1 and PC2 subdomains"/>
    <property type="match status" value="2"/>
</dbReference>
<feature type="transmembrane region" description="Helical" evidence="1">
    <location>
        <begin position="30"/>
        <end position="49"/>
    </location>
</feature>
<organism evidence="2 3">
    <name type="scientific">Desulfomonile tiedjei (strain ATCC 49306 / DSM 6799 / DCB-1)</name>
    <dbReference type="NCBI Taxonomy" id="706587"/>
    <lineage>
        <taxon>Bacteria</taxon>
        <taxon>Pseudomonadati</taxon>
        <taxon>Thermodesulfobacteriota</taxon>
        <taxon>Desulfomonilia</taxon>
        <taxon>Desulfomonilales</taxon>
        <taxon>Desulfomonilaceae</taxon>
        <taxon>Desulfomonile</taxon>
    </lineage>
</organism>
<dbReference type="GO" id="GO:0005886">
    <property type="term" value="C:plasma membrane"/>
    <property type="evidence" value="ECO:0007669"/>
    <property type="project" value="TreeGrafter"/>
</dbReference>
<feature type="transmembrane region" description="Helical" evidence="1">
    <location>
        <begin position="379"/>
        <end position="403"/>
    </location>
</feature>
<feature type="transmembrane region" description="Helical" evidence="1">
    <location>
        <begin position="542"/>
        <end position="569"/>
    </location>
</feature>
<dbReference type="Gene3D" id="3.30.70.1430">
    <property type="entry name" value="Multidrug efflux transporter AcrB pore domain"/>
    <property type="match status" value="2"/>
</dbReference>
<feature type="transmembrane region" description="Helical" evidence="1">
    <location>
        <begin position="468"/>
        <end position="489"/>
    </location>
</feature>
<keyword evidence="1" id="KW-1133">Transmembrane helix</keyword>
<feature type="transmembrane region" description="Helical" evidence="1">
    <location>
        <begin position="620"/>
        <end position="641"/>
    </location>
</feature>
<protein>
    <submittedName>
        <fullName evidence="2">Putative silver efflux pump</fullName>
    </submittedName>
</protein>
<dbReference type="Gene3D" id="3.30.2090.10">
    <property type="entry name" value="Multidrug efflux transporter AcrB TolC docking domain, DN and DC subdomains"/>
    <property type="match status" value="2"/>
</dbReference>
<dbReference type="PATRIC" id="fig|706587.4.peg.5072"/>
<dbReference type="Gene3D" id="3.30.70.1320">
    <property type="entry name" value="Multidrug efflux transporter AcrB pore domain like"/>
    <property type="match status" value="1"/>
</dbReference>
<dbReference type="STRING" id="706587.Desti_4473"/>
<evidence type="ECO:0000256" key="1">
    <source>
        <dbReference type="SAM" id="Phobius"/>
    </source>
</evidence>
<keyword evidence="1" id="KW-0812">Transmembrane</keyword>
<dbReference type="HOGENOM" id="CLU_002755_1_2_7"/>
<evidence type="ECO:0000313" key="2">
    <source>
        <dbReference type="EMBL" id="AFM27105.1"/>
    </source>
</evidence>
<dbReference type="Pfam" id="PF00873">
    <property type="entry name" value="ACR_tran"/>
    <property type="match status" value="3"/>
</dbReference>
<sequence>MKRNTPDDDVRSSHTSFFYGLMGFWTQQKLLMVFVLLVTLVYGFIVAPFDWEIPGLPRNPVPVDAIPDIGENQQIVFTTWEGRSPKDIEDQITYPLTVSLLGIPGVKAVRSNSFFGFSTIYIIFREDIEFYWSRSRILEKLNSLPAGTLPEGVQPSLGPDATALGQVFWYTLEGKGFGMDELRTIQDYYVRYSLQSSGGVSEVASIGGFVKEYQIDINPDAMRGHNITLPEVFAAVRGSNLDVGAGTIEINRTEYTIRGLGFIRSIQDVRDSVIKVNDGVPLFLKDVAVVSLGPEMRRGALDKEGAEAVGGVVVVRFGENPLQVIKNVREKIKEITPGLPTKTLADGSVSQVRIVPFYDRTQLIHETLETLRKALWEEILVTIIVVVVMVNHLLSSALISAVLPLSVLLTFIVMKFTGVDANIMALSGIAIAIGVMVDMGIILCENILRHMEENPSQGVTLKMIKESAGEVGGAVVTSSLTTIISFLPVFTLTGPEGKLFKPVAYTKTFAVASSLVLALALIPPLAHVFFRKRNLRRNTLLTVNGLLVLLGLWIGFSFSWLIGAGILLVSLVKTATLFLPENWREKTPFVLNVAALVFVIVLLTEHWLPLGPEKGMIRNIIFASSIIFGLLAIRKIFTAFYAPLLKWALNHKAQFLMIPFSIIILGSVIWLGFDRVFFFIPWAADKIVPPRTTITAQHVDPQGSGSDAGAQEFLPGQNVVRNTWIWSKLSHAFPGLGKEFMPDLDEGSFLFMPTTMPHASIGEALDVIQKQDMAIRSIPEVDSVVGKIGRVESALDPAPLSMIETVINYVPEYKINPDTGERVVDPSTGKPVRNWRPHIHSPTDIWKEIIKAAQLPGTTSAPKLQPISARIVMLQSGMRAAMGVKIRGKSLEEVERVGLQVERYLKEVPSVEPASVVADRVVGNPYLEIDVDRKAIARYGIKIQDVQDVVEIAIGGKRITTTVEGRERYPVRVRYQRELRDSLEALDKILVPGNEGVQIPLNLVASIRYTRGPMNVKSEDTFLVSYVLFDKKPGTAEVDVVQAADNYLKHKLAGGEFKLPPGTSYVFAGSYENQVRSEKTLRLVIPLALLLIFLVLYFQFQSIPVSLNVFSGIFVAWSGGFIMLWLYSQPWFLDFSVFGVNMRDLFQVRPYNLSVAVWVGFLALFGIATNDGVIYSTYLDQVFKEYSFKSIQEIREATVEAGLKRVRPALMTTATTILALIPVLTSTGKGADVAVPMALPSFGGMTIDIITIFVVPTIYCFVKEFEFKRALKESHSGKGDPT</sequence>
<dbReference type="SUPFAM" id="SSF82714">
    <property type="entry name" value="Multidrug efflux transporter AcrB TolC docking domain, DN and DC subdomains"/>
    <property type="match status" value="2"/>
</dbReference>
<dbReference type="InterPro" id="IPR001036">
    <property type="entry name" value="Acrflvin-R"/>
</dbReference>
<feature type="transmembrane region" description="Helical" evidence="1">
    <location>
        <begin position="653"/>
        <end position="673"/>
    </location>
</feature>
<dbReference type="EMBL" id="CP003360">
    <property type="protein sequence ID" value="AFM27105.1"/>
    <property type="molecule type" value="Genomic_DNA"/>
</dbReference>
<dbReference type="Proteomes" id="UP000006055">
    <property type="component" value="Chromosome"/>
</dbReference>
<dbReference type="InterPro" id="IPR027463">
    <property type="entry name" value="AcrB_DN_DC_subdom"/>
</dbReference>
<keyword evidence="1" id="KW-0472">Membrane</keyword>
<dbReference type="KEGG" id="dti:Desti_4473"/>
<feature type="transmembrane region" description="Helical" evidence="1">
    <location>
        <begin position="509"/>
        <end position="530"/>
    </location>
</feature>
<dbReference type="PANTHER" id="PTHR32063:SF19">
    <property type="entry name" value="CATION EFFLUX SYSTEM PROTEIN CUSA"/>
    <property type="match status" value="1"/>
</dbReference>
<dbReference type="PRINTS" id="PR00702">
    <property type="entry name" value="ACRIFLAVINRP"/>
</dbReference>
<accession>I4CC14</accession>
<gene>
    <name evidence="2" type="ordered locus">Desti_4473</name>
</gene>
<dbReference type="Gene3D" id="3.30.70.1440">
    <property type="entry name" value="Multidrug efflux transporter AcrB pore domain"/>
    <property type="match status" value="1"/>
</dbReference>
<feature type="transmembrane region" description="Helical" evidence="1">
    <location>
        <begin position="1148"/>
        <end position="1168"/>
    </location>
</feature>
<feature type="transmembrane region" description="Helical" evidence="1">
    <location>
        <begin position="423"/>
        <end position="448"/>
    </location>
</feature>
<proteinExistence type="predicted"/>
<feature type="transmembrane region" description="Helical" evidence="1">
    <location>
        <begin position="1083"/>
        <end position="1100"/>
    </location>
</feature>
<keyword evidence="3" id="KW-1185">Reference proteome</keyword>
<evidence type="ECO:0000313" key="3">
    <source>
        <dbReference type="Proteomes" id="UP000006055"/>
    </source>
</evidence>
<dbReference type="Gene3D" id="1.20.1640.10">
    <property type="entry name" value="Multidrug efflux transporter AcrB transmembrane domain"/>
    <property type="match status" value="3"/>
</dbReference>
<dbReference type="RefSeq" id="WP_014812220.1">
    <property type="nucleotide sequence ID" value="NC_018025.1"/>
</dbReference>
<name>I4CC14_DESTA</name>
<dbReference type="eggNOG" id="COG3696">
    <property type="taxonomic scope" value="Bacteria"/>
</dbReference>
<feature type="transmembrane region" description="Helical" evidence="1">
    <location>
        <begin position="1106"/>
        <end position="1127"/>
    </location>
</feature>
<dbReference type="SUPFAM" id="SSF82866">
    <property type="entry name" value="Multidrug efflux transporter AcrB transmembrane domain"/>
    <property type="match status" value="2"/>
</dbReference>
<feature type="transmembrane region" description="Helical" evidence="1">
    <location>
        <begin position="1242"/>
        <end position="1262"/>
    </location>
</feature>
<reference evidence="3" key="1">
    <citation type="submission" date="2012-06" db="EMBL/GenBank/DDBJ databases">
        <title>Complete sequence of chromosome of Desulfomonile tiedjei DSM 6799.</title>
        <authorList>
            <person name="Lucas S."/>
            <person name="Copeland A."/>
            <person name="Lapidus A."/>
            <person name="Glavina del Rio T."/>
            <person name="Dalin E."/>
            <person name="Tice H."/>
            <person name="Bruce D."/>
            <person name="Goodwin L."/>
            <person name="Pitluck S."/>
            <person name="Peters L."/>
            <person name="Ovchinnikova G."/>
            <person name="Zeytun A."/>
            <person name="Lu M."/>
            <person name="Kyrpides N."/>
            <person name="Mavromatis K."/>
            <person name="Ivanova N."/>
            <person name="Brettin T."/>
            <person name="Detter J.C."/>
            <person name="Han C."/>
            <person name="Larimer F."/>
            <person name="Land M."/>
            <person name="Hauser L."/>
            <person name="Markowitz V."/>
            <person name="Cheng J.-F."/>
            <person name="Hugenholtz P."/>
            <person name="Woyke T."/>
            <person name="Wu D."/>
            <person name="Spring S."/>
            <person name="Schroeder M."/>
            <person name="Brambilla E."/>
            <person name="Klenk H.-P."/>
            <person name="Eisen J.A."/>
        </authorList>
    </citation>
    <scope>NUCLEOTIDE SEQUENCE [LARGE SCALE GENOMIC DNA]</scope>
    <source>
        <strain evidence="3">ATCC 49306 / DSM 6799 / DCB-1</strain>
    </source>
</reference>